<organism evidence="1 2">
    <name type="scientific">Trichomonas vaginalis (strain ATCC PRA-98 / G3)</name>
    <dbReference type="NCBI Taxonomy" id="412133"/>
    <lineage>
        <taxon>Eukaryota</taxon>
        <taxon>Metamonada</taxon>
        <taxon>Parabasalia</taxon>
        <taxon>Trichomonadida</taxon>
        <taxon>Trichomonadidae</taxon>
        <taxon>Trichomonas</taxon>
    </lineage>
</organism>
<accession>A2H0E7</accession>
<dbReference type="EMBL" id="DS123541">
    <property type="protein sequence ID" value="EAX77120.1"/>
    <property type="molecule type" value="Genomic_DNA"/>
</dbReference>
<evidence type="ECO:0000313" key="1">
    <source>
        <dbReference type="EMBL" id="EAX77120.1"/>
    </source>
</evidence>
<protein>
    <submittedName>
        <fullName evidence="1">Uncharacterized protein</fullName>
    </submittedName>
</protein>
<dbReference type="AlphaFoldDB" id="A2H0E7"/>
<reference evidence="1" key="1">
    <citation type="submission" date="2006-10" db="EMBL/GenBank/DDBJ databases">
        <authorList>
            <person name="Amadeo P."/>
            <person name="Zhao Q."/>
            <person name="Wortman J."/>
            <person name="Fraser-Liggett C."/>
            <person name="Carlton J."/>
        </authorList>
    </citation>
    <scope>NUCLEOTIDE SEQUENCE</scope>
    <source>
        <strain evidence="1">G3</strain>
    </source>
</reference>
<proteinExistence type="predicted"/>
<dbReference type="Proteomes" id="UP000001542">
    <property type="component" value="Unassembled WGS sequence"/>
</dbReference>
<gene>
    <name evidence="1" type="ORF">TVAG_467490</name>
</gene>
<reference evidence="1" key="2">
    <citation type="journal article" date="2007" name="Science">
        <title>Draft genome sequence of the sexually transmitted pathogen Trichomonas vaginalis.</title>
        <authorList>
            <person name="Carlton J.M."/>
            <person name="Hirt R.P."/>
            <person name="Silva J.C."/>
            <person name="Delcher A.L."/>
            <person name="Schatz M."/>
            <person name="Zhao Q."/>
            <person name="Wortman J.R."/>
            <person name="Bidwell S.L."/>
            <person name="Alsmark U.C.M."/>
            <person name="Besteiro S."/>
            <person name="Sicheritz-Ponten T."/>
            <person name="Noel C.J."/>
            <person name="Dacks J.B."/>
            <person name="Foster P.G."/>
            <person name="Simillion C."/>
            <person name="Van de Peer Y."/>
            <person name="Miranda-Saavedra D."/>
            <person name="Barton G.J."/>
            <person name="Westrop G.D."/>
            <person name="Mueller S."/>
            <person name="Dessi D."/>
            <person name="Fiori P.L."/>
            <person name="Ren Q."/>
            <person name="Paulsen I."/>
            <person name="Zhang H."/>
            <person name="Bastida-Corcuera F.D."/>
            <person name="Simoes-Barbosa A."/>
            <person name="Brown M.T."/>
            <person name="Hayes R.D."/>
            <person name="Mukherjee M."/>
            <person name="Okumura C.Y."/>
            <person name="Schneider R."/>
            <person name="Smith A.J."/>
            <person name="Vanacova S."/>
            <person name="Villalvazo M."/>
            <person name="Haas B.J."/>
            <person name="Pertea M."/>
            <person name="Feldblyum T.V."/>
            <person name="Utterback T.R."/>
            <person name="Shu C.L."/>
            <person name="Osoegawa K."/>
            <person name="de Jong P.J."/>
            <person name="Hrdy I."/>
            <person name="Horvathova L."/>
            <person name="Zubacova Z."/>
            <person name="Dolezal P."/>
            <person name="Malik S.B."/>
            <person name="Logsdon J.M. Jr."/>
            <person name="Henze K."/>
            <person name="Gupta A."/>
            <person name="Wang C.C."/>
            <person name="Dunne R.L."/>
            <person name="Upcroft J.A."/>
            <person name="Upcroft P."/>
            <person name="White O."/>
            <person name="Salzberg S.L."/>
            <person name="Tang P."/>
            <person name="Chiu C.-H."/>
            <person name="Lee Y.-S."/>
            <person name="Embley T.M."/>
            <person name="Coombs G.H."/>
            <person name="Mottram J.C."/>
            <person name="Tachezy J."/>
            <person name="Fraser-Liggett C.M."/>
            <person name="Johnson P.J."/>
        </authorList>
    </citation>
    <scope>NUCLEOTIDE SEQUENCE [LARGE SCALE GENOMIC DNA]</scope>
    <source>
        <strain evidence="1">G3</strain>
    </source>
</reference>
<name>A2H0E7_TRIV3</name>
<sequence length="47" mass="5462">MKMFKKGVYKTAESFELEDATGESIVLQEQLQQQIAQEQQMQQIAQE</sequence>
<keyword evidence="2" id="KW-1185">Reference proteome</keyword>
<dbReference type="InParanoid" id="A2H0E7"/>
<dbReference type="SMR" id="A2H0E7"/>
<evidence type="ECO:0000313" key="2">
    <source>
        <dbReference type="Proteomes" id="UP000001542"/>
    </source>
</evidence>